<accession>A0A5J4S0T3</accession>
<gene>
    <name evidence="1" type="ORF">EZS27_013128</name>
</gene>
<comment type="caution">
    <text evidence="1">The sequence shown here is derived from an EMBL/GenBank/DDBJ whole genome shotgun (WGS) entry which is preliminary data.</text>
</comment>
<dbReference type="EMBL" id="SNRY01000579">
    <property type="protein sequence ID" value="KAA6338893.1"/>
    <property type="molecule type" value="Genomic_DNA"/>
</dbReference>
<organism evidence="1">
    <name type="scientific">termite gut metagenome</name>
    <dbReference type="NCBI Taxonomy" id="433724"/>
    <lineage>
        <taxon>unclassified sequences</taxon>
        <taxon>metagenomes</taxon>
        <taxon>organismal metagenomes</taxon>
    </lineage>
</organism>
<dbReference type="AlphaFoldDB" id="A0A5J4S0T3"/>
<sequence length="29" mass="3510">MKRTILLLGIVLILLYLSLPRFDSWKMYI</sequence>
<reference evidence="1" key="1">
    <citation type="submission" date="2019-03" db="EMBL/GenBank/DDBJ databases">
        <title>Single cell metagenomics reveals metabolic interactions within the superorganism composed of flagellate Streblomastix strix and complex community of Bacteroidetes bacteria on its surface.</title>
        <authorList>
            <person name="Treitli S.C."/>
            <person name="Kolisko M."/>
            <person name="Husnik F."/>
            <person name="Keeling P."/>
            <person name="Hampl V."/>
        </authorList>
    </citation>
    <scope>NUCLEOTIDE SEQUENCE</scope>
    <source>
        <strain evidence="1">STM</strain>
    </source>
</reference>
<name>A0A5J4S0T3_9ZZZZ</name>
<evidence type="ECO:0000313" key="1">
    <source>
        <dbReference type="EMBL" id="KAA6338893.1"/>
    </source>
</evidence>
<protein>
    <submittedName>
        <fullName evidence="1">Uncharacterized protein</fullName>
    </submittedName>
</protein>
<proteinExistence type="predicted"/>